<comment type="caution">
    <text evidence="2">The sequence shown here is derived from an EMBL/GenBank/DDBJ whole genome shotgun (WGS) entry which is preliminary data.</text>
</comment>
<keyword evidence="4" id="KW-1185">Reference proteome</keyword>
<protein>
    <recommendedName>
        <fullName evidence="5">Transmembrane protein</fullName>
    </recommendedName>
</protein>
<keyword evidence="1" id="KW-0812">Transmembrane</keyword>
<evidence type="ECO:0000313" key="4">
    <source>
        <dbReference type="Proteomes" id="UP000602510"/>
    </source>
</evidence>
<evidence type="ECO:0008006" key="5">
    <source>
        <dbReference type="Google" id="ProtNLM"/>
    </source>
</evidence>
<keyword evidence="1" id="KW-0472">Membrane</keyword>
<evidence type="ECO:0000313" key="2">
    <source>
        <dbReference type="EMBL" id="KAF4042542.1"/>
    </source>
</evidence>
<reference evidence="2" key="1">
    <citation type="submission" date="2020-04" db="EMBL/GenBank/DDBJ databases">
        <title>Hybrid Assembly of Korean Phytophthora infestans isolates.</title>
        <authorList>
            <person name="Prokchorchik M."/>
            <person name="Lee Y."/>
            <person name="Seo J."/>
            <person name="Cho J.-H."/>
            <person name="Park Y.-E."/>
            <person name="Jang D.-C."/>
            <person name="Im J.-S."/>
            <person name="Choi J.-G."/>
            <person name="Park H.-J."/>
            <person name="Lee G.-B."/>
            <person name="Lee Y.-G."/>
            <person name="Hong S.-Y."/>
            <person name="Cho K."/>
            <person name="Sohn K.H."/>
        </authorList>
    </citation>
    <scope>NUCLEOTIDE SEQUENCE</scope>
    <source>
        <strain evidence="2">KR_1_A1</strain>
        <strain evidence="3">KR_2_A2</strain>
    </source>
</reference>
<dbReference type="EMBL" id="WSZM01000100">
    <property type="protein sequence ID" value="KAF4042542.1"/>
    <property type="molecule type" value="Genomic_DNA"/>
</dbReference>
<evidence type="ECO:0000256" key="1">
    <source>
        <dbReference type="SAM" id="Phobius"/>
    </source>
</evidence>
<organism evidence="2 4">
    <name type="scientific">Phytophthora infestans</name>
    <name type="common">Potato late blight agent</name>
    <name type="synonym">Botrytis infestans</name>
    <dbReference type="NCBI Taxonomy" id="4787"/>
    <lineage>
        <taxon>Eukaryota</taxon>
        <taxon>Sar</taxon>
        <taxon>Stramenopiles</taxon>
        <taxon>Oomycota</taxon>
        <taxon>Peronosporomycetes</taxon>
        <taxon>Peronosporales</taxon>
        <taxon>Peronosporaceae</taxon>
        <taxon>Phytophthora</taxon>
    </lineage>
</organism>
<sequence length="218" mass="23876">MVETPSYNVRLYPDFEASVDPRYGAVYANANAPPMTTAESERWPLTSAAPPMYTPHDPRNGYYVPPSYGVLSPERPCHHHSSHHRHRHCHEHGGCNGQGFICSTLKVGLFYVLNGILGIVAFVAVITGVHVAIGLIPLCCVGLLVFRGVVVLVQWLAKLDVKLSNYVASPNGERVFMFDSDQPIGGFDGLRLSSELAYFSPVSLLGALYFSTVKFVIV</sequence>
<accession>A0A833SXJ1</accession>
<proteinExistence type="predicted"/>
<dbReference type="AlphaFoldDB" id="A0A833SXJ1"/>
<dbReference type="Proteomes" id="UP000602510">
    <property type="component" value="Unassembled WGS sequence"/>
</dbReference>
<dbReference type="Proteomes" id="UP000704712">
    <property type="component" value="Unassembled WGS sequence"/>
</dbReference>
<feature type="transmembrane region" description="Helical" evidence="1">
    <location>
        <begin position="108"/>
        <end position="128"/>
    </location>
</feature>
<gene>
    <name evidence="2" type="ORF">GN244_ATG05251</name>
    <name evidence="3" type="ORF">GN958_ATG10639</name>
</gene>
<evidence type="ECO:0000313" key="3">
    <source>
        <dbReference type="EMBL" id="KAF4140154.1"/>
    </source>
</evidence>
<keyword evidence="1" id="KW-1133">Transmembrane helix</keyword>
<dbReference type="EMBL" id="JAACNO010001491">
    <property type="protein sequence ID" value="KAF4140154.1"/>
    <property type="molecule type" value="Genomic_DNA"/>
</dbReference>
<name>A0A833SXJ1_PHYIN</name>
<feature type="transmembrane region" description="Helical" evidence="1">
    <location>
        <begin position="135"/>
        <end position="157"/>
    </location>
</feature>